<sequence length="319" mass="35472">MTVEPRRHERFAGLSCYTANLAGYLDTEMSDVDSHVARSVRLAVRLEGDRLQFSHHRYPLDLMPDGTRLRYATLPPRAALVSLIGELSRQGRVLVVTDGSRLPWSPSRQQGAIAPHWLLVTGRSGDSWHVVDSFAGLLPAGEQRPYVGWLSTAQLTDAMVLPAGWSAEQHTRNSLAFGFPVPVPVPVGPLWLRRVAGAPAPGALDDGWLVGAEHVLPFLADHLADSPQMAERHLDDLWAAAAHRVFRYRWLAARSTEPEQGYTEAVSAWTQLPSALRFAVDSARRGRARPTLLRQTFRHLLEIEPTEDQILTASRREAR</sequence>
<accession>A0A4R2JN19</accession>
<reference evidence="1 2" key="1">
    <citation type="submission" date="2019-03" db="EMBL/GenBank/DDBJ databases">
        <title>Genomic Encyclopedia of Type Strains, Phase IV (KMG-IV): sequencing the most valuable type-strain genomes for metagenomic binning, comparative biology and taxonomic classification.</title>
        <authorList>
            <person name="Goeker M."/>
        </authorList>
    </citation>
    <scope>NUCLEOTIDE SEQUENCE [LARGE SCALE GENOMIC DNA]</scope>
    <source>
        <strain evidence="1 2">DSM 45934</strain>
    </source>
</reference>
<evidence type="ECO:0000313" key="2">
    <source>
        <dbReference type="Proteomes" id="UP000295680"/>
    </source>
</evidence>
<proteinExistence type="predicted"/>
<name>A0A4R2JN19_9PSEU</name>
<protein>
    <submittedName>
        <fullName evidence="1">Uncharacterized protein</fullName>
    </submittedName>
</protein>
<dbReference type="OrthoDB" id="3603919at2"/>
<dbReference type="EMBL" id="SLWS01000003">
    <property type="protein sequence ID" value="TCO60704.1"/>
    <property type="molecule type" value="Genomic_DNA"/>
</dbReference>
<evidence type="ECO:0000313" key="1">
    <source>
        <dbReference type="EMBL" id="TCO60704.1"/>
    </source>
</evidence>
<dbReference type="Proteomes" id="UP000295680">
    <property type="component" value="Unassembled WGS sequence"/>
</dbReference>
<dbReference type="AlphaFoldDB" id="A0A4R2JN19"/>
<gene>
    <name evidence="1" type="ORF">EV192_103279</name>
</gene>
<comment type="caution">
    <text evidence="1">The sequence shown here is derived from an EMBL/GenBank/DDBJ whole genome shotgun (WGS) entry which is preliminary data.</text>
</comment>
<keyword evidence="2" id="KW-1185">Reference proteome</keyword>
<organism evidence="1 2">
    <name type="scientific">Actinocrispum wychmicini</name>
    <dbReference type="NCBI Taxonomy" id="1213861"/>
    <lineage>
        <taxon>Bacteria</taxon>
        <taxon>Bacillati</taxon>
        <taxon>Actinomycetota</taxon>
        <taxon>Actinomycetes</taxon>
        <taxon>Pseudonocardiales</taxon>
        <taxon>Pseudonocardiaceae</taxon>
        <taxon>Actinocrispum</taxon>
    </lineage>
</organism>
<dbReference type="RefSeq" id="WP_132115885.1">
    <property type="nucleotide sequence ID" value="NZ_SLWS01000003.1"/>
</dbReference>